<keyword evidence="8" id="KW-1185">Reference proteome</keyword>
<name>A0ABV6GZT2_9PAST</name>
<evidence type="ECO:0000256" key="4">
    <source>
        <dbReference type="ARBA" id="ARBA00023263"/>
    </source>
</evidence>
<dbReference type="PANTHER" id="PTHR33420:SF3">
    <property type="entry name" value="FIMBRIAL SUBUNIT ELFA"/>
    <property type="match status" value="1"/>
</dbReference>
<reference evidence="7 8" key="1">
    <citation type="submission" date="2024-09" db="EMBL/GenBank/DDBJ databases">
        <authorList>
            <person name="Sun Q."/>
            <person name="Mori K."/>
        </authorList>
    </citation>
    <scope>NUCLEOTIDE SEQUENCE [LARGE SCALE GENOMIC DNA]</scope>
    <source>
        <strain evidence="7 8">CCM 7539</strain>
    </source>
</reference>
<dbReference type="EMBL" id="JBHLWB010000003">
    <property type="protein sequence ID" value="MFC0308871.1"/>
    <property type="molecule type" value="Genomic_DNA"/>
</dbReference>
<keyword evidence="3 5" id="KW-0732">Signal</keyword>
<comment type="subcellular location">
    <subcellularLocation>
        <location evidence="1">Fimbrium</location>
    </subcellularLocation>
</comment>
<dbReference type="InterPro" id="IPR000259">
    <property type="entry name" value="Adhesion_dom_fimbrial"/>
</dbReference>
<evidence type="ECO:0000256" key="1">
    <source>
        <dbReference type="ARBA" id="ARBA00004561"/>
    </source>
</evidence>
<dbReference type="Gene3D" id="2.60.40.1090">
    <property type="entry name" value="Fimbrial-type adhesion domain"/>
    <property type="match status" value="1"/>
</dbReference>
<protein>
    <submittedName>
        <fullName evidence="7">Fimbrial protein</fullName>
    </submittedName>
</protein>
<evidence type="ECO:0000313" key="8">
    <source>
        <dbReference type="Proteomes" id="UP001589767"/>
    </source>
</evidence>
<dbReference type="PANTHER" id="PTHR33420">
    <property type="entry name" value="FIMBRIAL SUBUNIT ELFA-RELATED"/>
    <property type="match status" value="1"/>
</dbReference>
<sequence length="328" mass="35821">MKKVKRIIAIGILGFVVSQQTLAAQQFMEVEKLVGQRQENGEIVFIGKVKYPERACNYSGDFPYALRYKGINPNYASYYTLKFEASSPRSPSFTEIQGNNSGRPLVWANGDSYLTLKLTFTPKGTGSYQDNIIRAGANPIDGELHIYCHFTGSAAEYGLWGAVNLGTANDVKIDETCSLALDADRTVRLEDIYLSNLISNGQVHGADFPIQLRCPNNATVKTAYIGYSDGGSPSNTGQILSTDQSVTGAAQNVGLKIYDQASPATPITYGQLPTTQFFTPTGSNITTFASVRAGQTYTKNYKVYYVKTNNAPTAGSVTGKLKYNIYYR</sequence>
<keyword evidence="4" id="KW-0281">Fimbrium</keyword>
<dbReference type="RefSeq" id="WP_382369714.1">
    <property type="nucleotide sequence ID" value="NZ_JBHLWB010000003.1"/>
</dbReference>
<comment type="similarity">
    <text evidence="2">Belongs to the fimbrial protein family.</text>
</comment>
<gene>
    <name evidence="7" type="ORF">ACFFHK_03995</name>
</gene>
<feature type="signal peptide" evidence="5">
    <location>
        <begin position="1"/>
        <end position="23"/>
    </location>
</feature>
<dbReference type="Proteomes" id="UP001589767">
    <property type="component" value="Unassembled WGS sequence"/>
</dbReference>
<evidence type="ECO:0000256" key="2">
    <source>
        <dbReference type="ARBA" id="ARBA00006671"/>
    </source>
</evidence>
<dbReference type="Pfam" id="PF00419">
    <property type="entry name" value="Fimbrial"/>
    <property type="match status" value="1"/>
</dbReference>
<proteinExistence type="inferred from homology"/>
<comment type="caution">
    <text evidence="7">The sequence shown here is derived from an EMBL/GenBank/DDBJ whole genome shotgun (WGS) entry which is preliminary data.</text>
</comment>
<dbReference type="SUPFAM" id="SSF49401">
    <property type="entry name" value="Bacterial adhesins"/>
    <property type="match status" value="1"/>
</dbReference>
<evidence type="ECO:0000256" key="3">
    <source>
        <dbReference type="ARBA" id="ARBA00022729"/>
    </source>
</evidence>
<feature type="chain" id="PRO_5047302430" evidence="5">
    <location>
        <begin position="24"/>
        <end position="328"/>
    </location>
</feature>
<accession>A0ABV6GZT2</accession>
<dbReference type="InterPro" id="IPR008966">
    <property type="entry name" value="Adhesion_dom_sf"/>
</dbReference>
<evidence type="ECO:0000256" key="5">
    <source>
        <dbReference type="SAM" id="SignalP"/>
    </source>
</evidence>
<evidence type="ECO:0000313" key="7">
    <source>
        <dbReference type="EMBL" id="MFC0308871.1"/>
    </source>
</evidence>
<organism evidence="7 8">
    <name type="scientific">Gallibacterium trehalosifermentans</name>
    <dbReference type="NCBI Taxonomy" id="516935"/>
    <lineage>
        <taxon>Bacteria</taxon>
        <taxon>Pseudomonadati</taxon>
        <taxon>Pseudomonadota</taxon>
        <taxon>Gammaproteobacteria</taxon>
        <taxon>Pasteurellales</taxon>
        <taxon>Pasteurellaceae</taxon>
        <taxon>Gallibacterium</taxon>
    </lineage>
</organism>
<dbReference type="InterPro" id="IPR050263">
    <property type="entry name" value="Bact_Fimbrial_Adh_Pro"/>
</dbReference>
<dbReference type="InterPro" id="IPR036937">
    <property type="entry name" value="Adhesion_dom_fimbrial_sf"/>
</dbReference>
<evidence type="ECO:0000259" key="6">
    <source>
        <dbReference type="Pfam" id="PF00419"/>
    </source>
</evidence>
<feature type="domain" description="Fimbrial-type adhesion" evidence="6">
    <location>
        <begin position="171"/>
        <end position="327"/>
    </location>
</feature>